<comment type="caution">
    <text evidence="2">The sequence shown here is derived from an EMBL/GenBank/DDBJ whole genome shotgun (WGS) entry which is preliminary data.</text>
</comment>
<protein>
    <submittedName>
        <fullName evidence="2">Uncharacterized protein</fullName>
    </submittedName>
</protein>
<sequence>MNPSPLISVIEFLRMTLLPQDLDPGQEIIMPLPPQYQPPPNLFPNGQDTFLP</sequence>
<proteinExistence type="predicted"/>
<reference evidence="2" key="1">
    <citation type="journal article" date="2014" name="Front. Microbiol.">
        <title>High frequency of phylogenetically diverse reductive dehalogenase-homologous genes in deep subseafloor sedimentary metagenomes.</title>
        <authorList>
            <person name="Kawai M."/>
            <person name="Futagami T."/>
            <person name="Toyoda A."/>
            <person name="Takaki Y."/>
            <person name="Nishi S."/>
            <person name="Hori S."/>
            <person name="Arai W."/>
            <person name="Tsubouchi T."/>
            <person name="Morono Y."/>
            <person name="Uchiyama I."/>
            <person name="Ito T."/>
            <person name="Fujiyama A."/>
            <person name="Inagaki F."/>
            <person name="Takami H."/>
        </authorList>
    </citation>
    <scope>NUCLEOTIDE SEQUENCE</scope>
    <source>
        <strain evidence="2">Expedition CK06-06</strain>
    </source>
</reference>
<name>X1BK60_9ZZZZ</name>
<feature type="region of interest" description="Disordered" evidence="1">
    <location>
        <begin position="26"/>
        <end position="52"/>
    </location>
</feature>
<evidence type="ECO:0000256" key="1">
    <source>
        <dbReference type="SAM" id="MobiDB-lite"/>
    </source>
</evidence>
<dbReference type="EMBL" id="BART01017754">
    <property type="protein sequence ID" value="GAG81572.1"/>
    <property type="molecule type" value="Genomic_DNA"/>
</dbReference>
<gene>
    <name evidence="2" type="ORF">S01H4_33690</name>
</gene>
<feature type="non-terminal residue" evidence="2">
    <location>
        <position position="52"/>
    </location>
</feature>
<organism evidence="2">
    <name type="scientific">marine sediment metagenome</name>
    <dbReference type="NCBI Taxonomy" id="412755"/>
    <lineage>
        <taxon>unclassified sequences</taxon>
        <taxon>metagenomes</taxon>
        <taxon>ecological metagenomes</taxon>
    </lineage>
</organism>
<dbReference type="AlphaFoldDB" id="X1BK60"/>
<accession>X1BK60</accession>
<evidence type="ECO:0000313" key="2">
    <source>
        <dbReference type="EMBL" id="GAG81572.1"/>
    </source>
</evidence>
<feature type="compositionally biased region" description="Pro residues" evidence="1">
    <location>
        <begin position="31"/>
        <end position="42"/>
    </location>
</feature>